<reference evidence="2" key="1">
    <citation type="journal article" date="2022" name="Front. Genet.">
        <title>Chromosome-Scale Assembly of the Dendrobium nobile Genome Provides Insights Into the Molecular Mechanism of the Biosynthesis of the Medicinal Active Ingredient of Dendrobium.</title>
        <authorList>
            <person name="Xu Q."/>
            <person name="Niu S.-C."/>
            <person name="Li K.-L."/>
            <person name="Zheng P.-J."/>
            <person name="Zhang X.-J."/>
            <person name="Jia Y."/>
            <person name="Liu Y."/>
            <person name="Niu Y.-X."/>
            <person name="Yu L.-H."/>
            <person name="Chen D.-F."/>
            <person name="Zhang G.-Q."/>
        </authorList>
    </citation>
    <scope>NUCLEOTIDE SEQUENCE</scope>
    <source>
        <tissue evidence="2">Leaf</tissue>
    </source>
</reference>
<dbReference type="CDD" id="cd01650">
    <property type="entry name" value="RT_nLTR_like"/>
    <property type="match status" value="1"/>
</dbReference>
<sequence length="278" mass="32047">MNEGDNNSIFFQTYASAKRRLNNIVKIKDEDGNVVERQDQIEGVLLKFFEQKWRQRESSLEGWPNPNSIVNGDDKIWLSRAFMEEEVEAVIKDLGSNIAQGCDGITYSFLRTYWEIIKKDFLNAILYFLQHGDMEKSWKDTLIELIPNISNPMSPSNYRPISLCNSIYKVAAKVILNRLSFITPKVISKEQAAFIQGRSISDHILIAQEVFHKFKFLKSSKGLVAYKIDMEQAYDSISWDTLEGVLKYYEFPPLFSKVILECVLMPRFSIIINGSNSD</sequence>
<dbReference type="SUPFAM" id="SSF56672">
    <property type="entry name" value="DNA/RNA polymerases"/>
    <property type="match status" value="1"/>
</dbReference>
<dbReference type="Proteomes" id="UP000829196">
    <property type="component" value="Unassembled WGS sequence"/>
</dbReference>
<evidence type="ECO:0000313" key="3">
    <source>
        <dbReference type="Proteomes" id="UP000829196"/>
    </source>
</evidence>
<protein>
    <recommendedName>
        <fullName evidence="1">Reverse transcriptase domain-containing protein</fullName>
    </recommendedName>
</protein>
<organism evidence="2 3">
    <name type="scientific">Dendrobium nobile</name>
    <name type="common">Orchid</name>
    <dbReference type="NCBI Taxonomy" id="94219"/>
    <lineage>
        <taxon>Eukaryota</taxon>
        <taxon>Viridiplantae</taxon>
        <taxon>Streptophyta</taxon>
        <taxon>Embryophyta</taxon>
        <taxon>Tracheophyta</taxon>
        <taxon>Spermatophyta</taxon>
        <taxon>Magnoliopsida</taxon>
        <taxon>Liliopsida</taxon>
        <taxon>Asparagales</taxon>
        <taxon>Orchidaceae</taxon>
        <taxon>Epidendroideae</taxon>
        <taxon>Malaxideae</taxon>
        <taxon>Dendrobiinae</taxon>
        <taxon>Dendrobium</taxon>
    </lineage>
</organism>
<accession>A0A8T3C5S1</accession>
<comment type="caution">
    <text evidence="2">The sequence shown here is derived from an EMBL/GenBank/DDBJ whole genome shotgun (WGS) entry which is preliminary data.</text>
</comment>
<gene>
    <name evidence="2" type="ORF">KFK09_001783</name>
</gene>
<proteinExistence type="predicted"/>
<evidence type="ECO:0000313" key="2">
    <source>
        <dbReference type="EMBL" id="KAI0529236.1"/>
    </source>
</evidence>
<dbReference type="PANTHER" id="PTHR19446">
    <property type="entry name" value="REVERSE TRANSCRIPTASES"/>
    <property type="match status" value="1"/>
</dbReference>
<feature type="domain" description="Reverse transcriptase" evidence="1">
    <location>
        <begin position="127"/>
        <end position="278"/>
    </location>
</feature>
<dbReference type="SMR" id="A0A8T3C5S1"/>
<evidence type="ECO:0000259" key="1">
    <source>
        <dbReference type="PROSITE" id="PS50878"/>
    </source>
</evidence>
<dbReference type="InterPro" id="IPR043502">
    <property type="entry name" value="DNA/RNA_pol_sf"/>
</dbReference>
<dbReference type="Pfam" id="PF00078">
    <property type="entry name" value="RVT_1"/>
    <property type="match status" value="1"/>
</dbReference>
<dbReference type="PROSITE" id="PS50878">
    <property type="entry name" value="RT_POL"/>
    <property type="match status" value="1"/>
</dbReference>
<name>A0A8T3C5S1_DENNO</name>
<dbReference type="OrthoDB" id="783377at2759"/>
<keyword evidence="3" id="KW-1185">Reference proteome</keyword>
<dbReference type="AlphaFoldDB" id="A0A8T3C5S1"/>
<dbReference type="EMBL" id="JAGYWB010000002">
    <property type="protein sequence ID" value="KAI0529236.1"/>
    <property type="molecule type" value="Genomic_DNA"/>
</dbReference>
<dbReference type="InterPro" id="IPR000477">
    <property type="entry name" value="RT_dom"/>
</dbReference>